<dbReference type="NCBIfam" id="TIGR00045">
    <property type="entry name" value="glycerate kinase"/>
    <property type="match status" value="1"/>
</dbReference>
<reference evidence="5 6" key="1">
    <citation type="journal article" date="2020" name="New Microbes New Infect">
        <title>Sellimonas caecigallum sp. nov., description and genome sequence of a new member of the Sellimonas genus isolated from the cecum of feral chicken.</title>
        <authorList>
            <person name="Wongkuna S."/>
            <person name="Ghimire S."/>
            <person name="Antony L."/>
            <person name="Chankhamhaengdecha S."/>
            <person name="Janvilisri T."/>
            <person name="Scaria J."/>
        </authorList>
    </citation>
    <scope>NUCLEOTIDE SEQUENCE [LARGE SCALE GENOMIC DNA]</scope>
    <source>
        <strain evidence="5 6">SW451</strain>
    </source>
</reference>
<dbReference type="PANTHER" id="PTHR21599:SF0">
    <property type="entry name" value="GLYCERATE KINASE"/>
    <property type="match status" value="1"/>
</dbReference>
<accession>A0ABS7L8F7</accession>
<dbReference type="RefSeq" id="WP_087203119.1">
    <property type="nucleotide sequence ID" value="NZ_CP173660.1"/>
</dbReference>
<dbReference type="SUPFAM" id="SSF110738">
    <property type="entry name" value="Glycerate kinase I"/>
    <property type="match status" value="1"/>
</dbReference>
<dbReference type="Gene3D" id="3.40.50.10350">
    <property type="entry name" value="Glycerate kinase, domain 1"/>
    <property type="match status" value="1"/>
</dbReference>
<keyword evidence="3 4" id="KW-0418">Kinase</keyword>
<keyword evidence="6" id="KW-1185">Reference proteome</keyword>
<keyword evidence="2 4" id="KW-0808">Transferase</keyword>
<organism evidence="5 6">
    <name type="scientific">Sellimonas caecigallum</name>
    <dbReference type="NCBI Taxonomy" id="2592333"/>
    <lineage>
        <taxon>Bacteria</taxon>
        <taxon>Bacillati</taxon>
        <taxon>Bacillota</taxon>
        <taxon>Clostridia</taxon>
        <taxon>Lachnospirales</taxon>
        <taxon>Lachnospiraceae</taxon>
        <taxon>Sellimonas</taxon>
    </lineage>
</organism>
<dbReference type="Pfam" id="PF02595">
    <property type="entry name" value="Gly_kinase"/>
    <property type="match status" value="1"/>
</dbReference>
<dbReference type="EMBL" id="VIRV01000015">
    <property type="protein sequence ID" value="MBY0759386.1"/>
    <property type="molecule type" value="Genomic_DNA"/>
</dbReference>
<dbReference type="PIRSF" id="PIRSF006078">
    <property type="entry name" value="GlxK"/>
    <property type="match status" value="1"/>
</dbReference>
<evidence type="ECO:0000313" key="6">
    <source>
        <dbReference type="Proteomes" id="UP000779049"/>
    </source>
</evidence>
<proteinExistence type="inferred from homology"/>
<dbReference type="InterPro" id="IPR018197">
    <property type="entry name" value="Glycerate_kinase_RE-like"/>
</dbReference>
<dbReference type="PANTHER" id="PTHR21599">
    <property type="entry name" value="GLYCERATE KINASE"/>
    <property type="match status" value="1"/>
</dbReference>
<evidence type="ECO:0000256" key="3">
    <source>
        <dbReference type="ARBA" id="ARBA00022777"/>
    </source>
</evidence>
<dbReference type="InterPro" id="IPR004381">
    <property type="entry name" value="Glycerate_kinase"/>
</dbReference>
<dbReference type="Proteomes" id="UP000779049">
    <property type="component" value="Unassembled WGS sequence"/>
</dbReference>
<evidence type="ECO:0000256" key="4">
    <source>
        <dbReference type="PIRNR" id="PIRNR006078"/>
    </source>
</evidence>
<dbReference type="Gene3D" id="3.90.1510.10">
    <property type="entry name" value="Glycerate kinase, domain 2"/>
    <property type="match status" value="1"/>
</dbReference>
<name>A0ABS7L8F7_9FIRM</name>
<protein>
    <submittedName>
        <fullName evidence="5">Glycerate kinase</fullName>
    </submittedName>
</protein>
<comment type="similarity">
    <text evidence="1 4">Belongs to the glycerate kinase type-1 family.</text>
</comment>
<evidence type="ECO:0000256" key="2">
    <source>
        <dbReference type="ARBA" id="ARBA00022679"/>
    </source>
</evidence>
<gene>
    <name evidence="5" type="ORF">FLB61_09865</name>
</gene>
<evidence type="ECO:0000256" key="1">
    <source>
        <dbReference type="ARBA" id="ARBA00006284"/>
    </source>
</evidence>
<evidence type="ECO:0000313" key="5">
    <source>
        <dbReference type="EMBL" id="MBY0759386.1"/>
    </source>
</evidence>
<dbReference type="InterPro" id="IPR018193">
    <property type="entry name" value="Glyc_kinase_flavodox-like_fold"/>
</dbReference>
<dbReference type="GO" id="GO:0016301">
    <property type="term" value="F:kinase activity"/>
    <property type="evidence" value="ECO:0007669"/>
    <property type="project" value="UniProtKB-KW"/>
</dbReference>
<sequence>MKVLVAMDSLKGSLSSRKAGEAVREGILRARPDARIDVRLLADGGEGTAEVLIKSRDGKRINRKVTGPFGTLVNASYGYDPDTHMVFIDMASAVGFHLIREEEKNPMTATTYGVGEMIKDAVNRGGRDFIIGLGGSVTNDGGLGMLEALGYRFTDGSGIPVGRGGQALGKVERIDVSHVIPELAECTFRIACDVENILCGPKGATYIYGPQKGAETEQIKQQLDAGMRHFADVSNAFLGTCCDCEPGSGCGGGIGYAFFGYLHAKGESGAELIMRETKIGEAMKGCDYVVTGEGCLDAQSVMGKAPVRIARLAKEVNAKVIAFAGSVTKESKKCNACGIDAYFPIVRGITTREEAMNPQKAYENLADTAEQVFRLL</sequence>
<comment type="caution">
    <text evidence="5">The sequence shown here is derived from an EMBL/GenBank/DDBJ whole genome shotgun (WGS) entry which is preliminary data.</text>
</comment>
<dbReference type="InterPro" id="IPR036129">
    <property type="entry name" value="Glycerate_kinase_sf"/>
</dbReference>